<evidence type="ECO:0000313" key="2">
    <source>
        <dbReference type="EMBL" id="MBR0577378.1"/>
    </source>
</evidence>
<feature type="transmembrane region" description="Helical" evidence="1">
    <location>
        <begin position="306"/>
        <end position="326"/>
    </location>
</feature>
<feature type="transmembrane region" description="Helical" evidence="1">
    <location>
        <begin position="338"/>
        <end position="357"/>
    </location>
</feature>
<feature type="transmembrane region" description="Helical" evidence="1">
    <location>
        <begin position="237"/>
        <end position="257"/>
    </location>
</feature>
<keyword evidence="1" id="KW-1133">Transmembrane helix</keyword>
<keyword evidence="1" id="KW-0812">Transmembrane</keyword>
<dbReference type="Pfam" id="PF02447">
    <property type="entry name" value="GntP_permease"/>
    <property type="match status" value="1"/>
</dbReference>
<feature type="transmembrane region" description="Helical" evidence="1">
    <location>
        <begin position="378"/>
        <end position="403"/>
    </location>
</feature>
<dbReference type="EMBL" id="JAGSCS010000029">
    <property type="protein sequence ID" value="MBR0577378.1"/>
    <property type="molecule type" value="Genomic_DNA"/>
</dbReference>
<feature type="transmembrane region" description="Helical" evidence="1">
    <location>
        <begin position="30"/>
        <end position="48"/>
    </location>
</feature>
<dbReference type="AlphaFoldDB" id="A0A941HS72"/>
<keyword evidence="3" id="KW-1185">Reference proteome</keyword>
<dbReference type="PANTHER" id="PTHR30354:SF11">
    <property type="entry name" value="PERMEASE"/>
    <property type="match status" value="1"/>
</dbReference>
<keyword evidence="1" id="KW-0472">Membrane</keyword>
<comment type="caution">
    <text evidence="2">The sequence shown here is derived from an EMBL/GenBank/DDBJ whole genome shotgun (WGS) entry which is preliminary data.</text>
</comment>
<dbReference type="Proteomes" id="UP000675379">
    <property type="component" value="Unassembled WGS sequence"/>
</dbReference>
<feature type="transmembrane region" description="Helical" evidence="1">
    <location>
        <begin position="141"/>
        <end position="159"/>
    </location>
</feature>
<evidence type="ECO:0000256" key="1">
    <source>
        <dbReference type="SAM" id="Phobius"/>
    </source>
</evidence>
<dbReference type="RefSeq" id="WP_211802772.1">
    <property type="nucleotide sequence ID" value="NZ_JAGSCS010000029.1"/>
</dbReference>
<dbReference type="GO" id="GO:0005886">
    <property type="term" value="C:plasma membrane"/>
    <property type="evidence" value="ECO:0007669"/>
    <property type="project" value="TreeGrafter"/>
</dbReference>
<dbReference type="GO" id="GO:0015128">
    <property type="term" value="F:gluconate transmembrane transporter activity"/>
    <property type="evidence" value="ECO:0007669"/>
    <property type="project" value="InterPro"/>
</dbReference>
<reference evidence="2" key="1">
    <citation type="submission" date="2021-04" db="EMBL/GenBank/DDBJ databases">
        <title>Proteiniclasticum sedimins sp. nov., an obligate anaerobic bacterium isolated from anaerobic sludge.</title>
        <authorList>
            <person name="Liu J."/>
        </authorList>
    </citation>
    <scope>NUCLEOTIDE SEQUENCE</scope>
    <source>
        <strain evidence="2">BAD-10</strain>
    </source>
</reference>
<gene>
    <name evidence="2" type="ORF">KCG48_13760</name>
</gene>
<evidence type="ECO:0000313" key="3">
    <source>
        <dbReference type="Proteomes" id="UP000675379"/>
    </source>
</evidence>
<name>A0A941HS72_9CLOT</name>
<dbReference type="PANTHER" id="PTHR30354">
    <property type="entry name" value="GNT FAMILY GLUCONATE TRANSPORTER"/>
    <property type="match status" value="1"/>
</dbReference>
<organism evidence="2 3">
    <name type="scientific">Proteiniclasticum sediminis</name>
    <dbReference type="NCBI Taxonomy" id="2804028"/>
    <lineage>
        <taxon>Bacteria</taxon>
        <taxon>Bacillati</taxon>
        <taxon>Bacillota</taxon>
        <taxon>Clostridia</taxon>
        <taxon>Eubacteriales</taxon>
        <taxon>Clostridiaceae</taxon>
        <taxon>Proteiniclasticum</taxon>
    </lineage>
</organism>
<feature type="transmembrane region" description="Helical" evidence="1">
    <location>
        <begin position="179"/>
        <end position="199"/>
    </location>
</feature>
<sequence>MVTGPILLVIFVVAIALLLLAIIKFKMNAFLALMGVSIFTGVLVNMPLNEVAGAIATGFGNTMKGVGIVIGLGIILGQILAESRAINAIAAGMLKKVGAARANLALTISGWLISIPVFQDAAFVIFMPLVRQIRKATKKPLVSLVASLGVGTIAAHALVIPTPGPVAVAGNMNLNIGSFLFYSIIVSLPATLLGGVTYAKYLEKKALEKGADEYPMESGTADGHVEMDTTKLPSMGLSLFTLLFPLSLILVGSVAALLLPEGSAAKPYFAFFGDKNIALFIGVIVAILLLRKYFTKSTEDVIKEATISAGLIFLITGAGGSFGTVINGSGIGKYLVDSLSVFNISLITLGFILSQVLRSAQGSTTVALVTTSSILGPMVVGSGVSPVLVGLAICAGGIGMSLPNDSGFWVLSNYSGLNVKDTIKAWTVGGTIVGVASFILILILSLIPGLPGLY</sequence>
<feature type="transmembrane region" description="Helical" evidence="1">
    <location>
        <begin position="277"/>
        <end position="294"/>
    </location>
</feature>
<feature type="transmembrane region" description="Helical" evidence="1">
    <location>
        <begin position="6"/>
        <end position="23"/>
    </location>
</feature>
<protein>
    <submittedName>
        <fullName evidence="2">GntP family permease</fullName>
    </submittedName>
</protein>
<accession>A0A941HS72</accession>
<feature type="transmembrane region" description="Helical" evidence="1">
    <location>
        <begin position="423"/>
        <end position="447"/>
    </location>
</feature>
<proteinExistence type="predicted"/>
<dbReference type="InterPro" id="IPR003474">
    <property type="entry name" value="Glcn_transporter"/>
</dbReference>
<dbReference type="NCBIfam" id="TIGR00791">
    <property type="entry name" value="gntP"/>
    <property type="match status" value="1"/>
</dbReference>